<reference evidence="11 12" key="1">
    <citation type="journal article" date="2017" name="Curr. Biol.">
        <title>The Evolution of Venom by Co-option of Single-Copy Genes.</title>
        <authorList>
            <person name="Martinson E.O."/>
            <person name="Mrinalini"/>
            <person name="Kelkar Y.D."/>
            <person name="Chang C.H."/>
            <person name="Werren J.H."/>
        </authorList>
    </citation>
    <scope>NUCLEOTIDE SEQUENCE [LARGE SCALE GENOMIC DNA]</scope>
    <source>
        <strain evidence="11 12">Alberta</strain>
        <tissue evidence="11">Whole body</tissue>
    </source>
</reference>
<evidence type="ECO:0000313" key="11">
    <source>
        <dbReference type="EMBL" id="OXU20640.1"/>
    </source>
</evidence>
<proteinExistence type="inferred from homology"/>
<evidence type="ECO:0000256" key="4">
    <source>
        <dbReference type="ARBA" id="ARBA00022692"/>
    </source>
</evidence>
<evidence type="ECO:0000256" key="7">
    <source>
        <dbReference type="ARBA" id="ARBA00022989"/>
    </source>
</evidence>
<dbReference type="GO" id="GO:0005742">
    <property type="term" value="C:mitochondrial outer membrane translocase complex"/>
    <property type="evidence" value="ECO:0007669"/>
    <property type="project" value="InterPro"/>
</dbReference>
<gene>
    <name evidence="11" type="ORF">TSAR_014391</name>
</gene>
<evidence type="ECO:0000256" key="2">
    <source>
        <dbReference type="ARBA" id="ARBA00010917"/>
    </source>
</evidence>
<dbReference type="OrthoDB" id="284357at2759"/>
<evidence type="ECO:0000256" key="9">
    <source>
        <dbReference type="ARBA" id="ARBA00023136"/>
    </source>
</evidence>
<keyword evidence="3" id="KW-0813">Transport</keyword>
<keyword evidence="9 10" id="KW-0472">Membrane</keyword>
<comment type="similarity">
    <text evidence="2">Belongs to the Tom7 family.</text>
</comment>
<keyword evidence="5" id="KW-1000">Mitochondrion outer membrane</keyword>
<evidence type="ECO:0000256" key="10">
    <source>
        <dbReference type="SAM" id="Phobius"/>
    </source>
</evidence>
<keyword evidence="12" id="KW-1185">Reference proteome</keyword>
<protein>
    <submittedName>
        <fullName evidence="11">Uncharacterized protein</fullName>
    </submittedName>
</protein>
<keyword evidence="4 10" id="KW-0812">Transmembrane</keyword>
<evidence type="ECO:0000313" key="12">
    <source>
        <dbReference type="Proteomes" id="UP000215335"/>
    </source>
</evidence>
<dbReference type="InterPro" id="IPR012621">
    <property type="entry name" value="Tom7"/>
</dbReference>
<dbReference type="AlphaFoldDB" id="A0A232EQL2"/>
<evidence type="ECO:0000256" key="8">
    <source>
        <dbReference type="ARBA" id="ARBA00023128"/>
    </source>
</evidence>
<evidence type="ECO:0000256" key="3">
    <source>
        <dbReference type="ARBA" id="ARBA00022448"/>
    </source>
</evidence>
<dbReference type="Proteomes" id="UP000215335">
    <property type="component" value="Unassembled WGS sequence"/>
</dbReference>
<sequence>MSLSPQTKQKISVVLNVSKTVFHWGFIPAVLYLAYFGNKKFDSNLTMKKIEGFPARLQTP</sequence>
<accession>A0A232EQL2</accession>
<dbReference type="EMBL" id="NNAY01002745">
    <property type="protein sequence ID" value="OXU20640.1"/>
    <property type="molecule type" value="Genomic_DNA"/>
</dbReference>
<evidence type="ECO:0000256" key="6">
    <source>
        <dbReference type="ARBA" id="ARBA00022927"/>
    </source>
</evidence>
<organism evidence="11 12">
    <name type="scientific">Trichomalopsis sarcophagae</name>
    <dbReference type="NCBI Taxonomy" id="543379"/>
    <lineage>
        <taxon>Eukaryota</taxon>
        <taxon>Metazoa</taxon>
        <taxon>Ecdysozoa</taxon>
        <taxon>Arthropoda</taxon>
        <taxon>Hexapoda</taxon>
        <taxon>Insecta</taxon>
        <taxon>Pterygota</taxon>
        <taxon>Neoptera</taxon>
        <taxon>Endopterygota</taxon>
        <taxon>Hymenoptera</taxon>
        <taxon>Apocrita</taxon>
        <taxon>Proctotrupomorpha</taxon>
        <taxon>Chalcidoidea</taxon>
        <taxon>Pteromalidae</taxon>
        <taxon>Pteromalinae</taxon>
        <taxon>Trichomalopsis</taxon>
    </lineage>
</organism>
<dbReference type="Pfam" id="PF08038">
    <property type="entry name" value="Tom7"/>
    <property type="match status" value="1"/>
</dbReference>
<keyword evidence="7 10" id="KW-1133">Transmembrane helix</keyword>
<comment type="caution">
    <text evidence="11">The sequence shown here is derived from an EMBL/GenBank/DDBJ whole genome shotgun (WGS) entry which is preliminary data.</text>
</comment>
<dbReference type="GO" id="GO:0030150">
    <property type="term" value="P:protein import into mitochondrial matrix"/>
    <property type="evidence" value="ECO:0007669"/>
    <property type="project" value="InterPro"/>
</dbReference>
<name>A0A232EQL2_9HYME</name>
<keyword evidence="8" id="KW-0496">Mitochondrion</keyword>
<keyword evidence="6" id="KW-0653">Protein transport</keyword>
<evidence type="ECO:0000256" key="5">
    <source>
        <dbReference type="ARBA" id="ARBA00022787"/>
    </source>
</evidence>
<evidence type="ECO:0000256" key="1">
    <source>
        <dbReference type="ARBA" id="ARBA00004572"/>
    </source>
</evidence>
<feature type="transmembrane region" description="Helical" evidence="10">
    <location>
        <begin position="20"/>
        <end position="38"/>
    </location>
</feature>
<comment type="subcellular location">
    <subcellularLocation>
        <location evidence="1">Mitochondrion outer membrane</location>
        <topology evidence="1">Single-pass membrane protein</topology>
    </subcellularLocation>
</comment>